<dbReference type="Proteomes" id="UP000094936">
    <property type="component" value="Unassembled WGS sequence"/>
</dbReference>
<proteinExistence type="predicted"/>
<keyword evidence="1" id="KW-0812">Transmembrane</keyword>
<evidence type="ECO:0000313" key="2">
    <source>
        <dbReference type="EMBL" id="ODA35666.1"/>
    </source>
</evidence>
<dbReference type="STRING" id="1080227.A8L45_03365"/>
<dbReference type="RefSeq" id="WP_068899206.1">
    <property type="nucleotide sequence ID" value="NZ_JBHUIF010000020.1"/>
</dbReference>
<gene>
    <name evidence="2" type="ORF">A8L45_03365</name>
</gene>
<comment type="caution">
    <text evidence="2">The sequence shown here is derived from an EMBL/GenBank/DDBJ whole genome shotgun (WGS) entry which is preliminary data.</text>
</comment>
<name>A0A1C3ER19_9GAMM</name>
<keyword evidence="3" id="KW-1185">Reference proteome</keyword>
<sequence>MFELRYYRGSNDVALLPLVGTRWLIGSTELADLNLPNEVCGDQSFVLELVSGDLTAGRSPENVMLWRLTRVPAATEENTQPKSPEKIMDDSICVRLDEMFSISGLSFVVSTHDTPWTLEELSISHQFGKNAEKENNIKALGQKKTGRRRPLRLATFCVAFLALSAGVYHAVSNNYFNFTSQKTHSTDFATLQKEAAIQQQNTTIAQPTRNRIETIDQANPSQTPTNASISQVTTQFVQPIANPKPELTAKHAKTLFREMMDKREIGSGLVIKVVGSERIEVSGRLSETEEPILMRTIDRFEGRYKGAVSVVANWNVGAKGLPFEIVQIVSGPMAHIITKDGKRLFVGDELENMRLVSISNDKVVFEGQENIEVSW</sequence>
<evidence type="ECO:0000313" key="3">
    <source>
        <dbReference type="Proteomes" id="UP000094936"/>
    </source>
</evidence>
<protein>
    <recommendedName>
        <fullName evidence="4">Yop protein translocation protein D periplasmic domain-containing protein</fullName>
    </recommendedName>
</protein>
<dbReference type="AlphaFoldDB" id="A0A1C3ER19"/>
<dbReference type="OrthoDB" id="9156149at2"/>
<evidence type="ECO:0000256" key="1">
    <source>
        <dbReference type="SAM" id="Phobius"/>
    </source>
</evidence>
<feature type="transmembrane region" description="Helical" evidence="1">
    <location>
        <begin position="153"/>
        <end position="171"/>
    </location>
</feature>
<organism evidence="2 3">
    <name type="scientific">Veronia pacifica</name>
    <dbReference type="NCBI Taxonomy" id="1080227"/>
    <lineage>
        <taxon>Bacteria</taxon>
        <taxon>Pseudomonadati</taxon>
        <taxon>Pseudomonadota</taxon>
        <taxon>Gammaproteobacteria</taxon>
        <taxon>Vibrionales</taxon>
        <taxon>Vibrionaceae</taxon>
        <taxon>Veronia</taxon>
    </lineage>
</organism>
<reference evidence="2 3" key="1">
    <citation type="submission" date="2016-05" db="EMBL/GenBank/DDBJ databases">
        <title>Genomic Taxonomy of the Vibrionaceae.</title>
        <authorList>
            <person name="Gomez-Gil B."/>
            <person name="Enciso-Ibarra J."/>
        </authorList>
    </citation>
    <scope>NUCLEOTIDE SEQUENCE [LARGE SCALE GENOMIC DNA]</scope>
    <source>
        <strain evidence="2 3">CAIM 1920</strain>
    </source>
</reference>
<evidence type="ECO:0008006" key="4">
    <source>
        <dbReference type="Google" id="ProtNLM"/>
    </source>
</evidence>
<keyword evidence="1" id="KW-0472">Membrane</keyword>
<dbReference type="EMBL" id="LYBM01000003">
    <property type="protein sequence ID" value="ODA35666.1"/>
    <property type="molecule type" value="Genomic_DNA"/>
</dbReference>
<keyword evidence="1" id="KW-1133">Transmembrane helix</keyword>
<accession>A0A1C3ER19</accession>